<dbReference type="EMBL" id="CP101751">
    <property type="protein sequence ID" value="UUC44061.1"/>
    <property type="molecule type" value="Genomic_DNA"/>
</dbReference>
<comment type="cofactor">
    <cofactor evidence="1">
        <name>Zn(2+)</name>
        <dbReference type="ChEBI" id="CHEBI:29105"/>
    </cofactor>
</comment>
<evidence type="ECO:0000313" key="8">
    <source>
        <dbReference type="Proteomes" id="UP001059844"/>
    </source>
</evidence>
<keyword evidence="3" id="KW-0479">Metal-binding</keyword>
<dbReference type="InterPro" id="IPR001279">
    <property type="entry name" value="Metallo-B-lactamas"/>
</dbReference>
<evidence type="ECO:0000259" key="6">
    <source>
        <dbReference type="SMART" id="SM00849"/>
    </source>
</evidence>
<keyword evidence="8" id="KW-1185">Reference proteome</keyword>
<dbReference type="InterPro" id="IPR036866">
    <property type="entry name" value="RibonucZ/Hydroxyglut_hydro"/>
</dbReference>
<organism evidence="7 8">
    <name type="scientific">Flavobacterium cerinum</name>
    <dbReference type="NCBI Taxonomy" id="2502784"/>
    <lineage>
        <taxon>Bacteria</taxon>
        <taxon>Pseudomonadati</taxon>
        <taxon>Bacteroidota</taxon>
        <taxon>Flavobacteriia</taxon>
        <taxon>Flavobacteriales</taxon>
        <taxon>Flavobacteriaceae</taxon>
        <taxon>Flavobacterium</taxon>
    </lineage>
</organism>
<accession>A0ABY5IRK0</accession>
<dbReference type="Gene3D" id="3.60.15.10">
    <property type="entry name" value="Ribonuclease Z/Hydroxyacylglutathione hydrolase-like"/>
    <property type="match status" value="1"/>
</dbReference>
<evidence type="ECO:0000256" key="2">
    <source>
        <dbReference type="ARBA" id="ARBA00007749"/>
    </source>
</evidence>
<dbReference type="SMART" id="SM00849">
    <property type="entry name" value="Lactamase_B"/>
    <property type="match status" value="1"/>
</dbReference>
<name>A0ABY5IRK0_9FLAO</name>
<keyword evidence="4" id="KW-0378">Hydrolase</keyword>
<evidence type="ECO:0000256" key="5">
    <source>
        <dbReference type="ARBA" id="ARBA00022833"/>
    </source>
</evidence>
<dbReference type="RefSeq" id="WP_256549730.1">
    <property type="nucleotide sequence ID" value="NZ_CP101751.1"/>
</dbReference>
<keyword evidence="5" id="KW-0862">Zinc</keyword>
<evidence type="ECO:0000313" key="7">
    <source>
        <dbReference type="EMBL" id="UUC44061.1"/>
    </source>
</evidence>
<dbReference type="Pfam" id="PF00753">
    <property type="entry name" value="Lactamase_B"/>
    <property type="match status" value="1"/>
</dbReference>
<dbReference type="SUPFAM" id="SSF56281">
    <property type="entry name" value="Metallo-hydrolase/oxidoreductase"/>
    <property type="match status" value="1"/>
</dbReference>
<dbReference type="InterPro" id="IPR051013">
    <property type="entry name" value="MBL_superfamily_lactonases"/>
</dbReference>
<reference evidence="7" key="1">
    <citation type="submission" date="2022-07" db="EMBL/GenBank/DDBJ databases">
        <title>Isolation, identification, and degradation of a PFOSA degrading strain from sewage treatment plant.</title>
        <authorList>
            <person name="Zhang L."/>
            <person name="Huo Y."/>
        </authorList>
    </citation>
    <scope>NUCLEOTIDE SEQUENCE</scope>
    <source>
        <strain evidence="7">C1</strain>
    </source>
</reference>
<proteinExistence type="inferred from homology"/>
<gene>
    <name evidence="7" type="ORF">NOX80_10500</name>
</gene>
<evidence type="ECO:0000256" key="3">
    <source>
        <dbReference type="ARBA" id="ARBA00022723"/>
    </source>
</evidence>
<feature type="domain" description="Metallo-beta-lactamase" evidence="6">
    <location>
        <begin position="38"/>
        <end position="235"/>
    </location>
</feature>
<evidence type="ECO:0000256" key="4">
    <source>
        <dbReference type="ARBA" id="ARBA00022801"/>
    </source>
</evidence>
<evidence type="ECO:0000256" key="1">
    <source>
        <dbReference type="ARBA" id="ARBA00001947"/>
    </source>
</evidence>
<comment type="similarity">
    <text evidence="2">Belongs to the metallo-beta-lactamase superfamily.</text>
</comment>
<dbReference type="PANTHER" id="PTHR42978">
    <property type="entry name" value="QUORUM-QUENCHING LACTONASE YTNP-RELATED-RELATED"/>
    <property type="match status" value="1"/>
</dbReference>
<dbReference type="Proteomes" id="UP001059844">
    <property type="component" value="Chromosome"/>
</dbReference>
<dbReference type="PANTHER" id="PTHR42978:SF2">
    <property type="entry name" value="102 KBASES UNSTABLE REGION: FROM 1 TO 119443"/>
    <property type="match status" value="1"/>
</dbReference>
<protein>
    <submittedName>
        <fullName evidence="7">MBL fold metallo-hydrolase</fullName>
    </submittedName>
</protein>
<sequence length="244" mass="28117">MKIIPLKEGTFWASKKKEFTLIDTNFDQPVEPGSLKMAVCPFLIELPDDLVLIDTGLGWKENGKSVLISLIEAAGYQPEQITKVLLSHLHKDHTDGLGFFTEEGYKTYFPKATVFLQQREMTYALSQENSYSFDQQTLNAIKDLPNLEYMNADKGTIGSYITYEVTGGHSPYHQVFWIREDENIAFFGGDNLPQESYLKYHIAYKTDFEGKKAMELRQIWEQEARAEGWKLLLYHDLEKPIVEL</sequence>